<sequence length="91" mass="9827">MVRDVAVEWGQSAVCVNAISPGVINTDFARPVTANAGMLERRIAATPLRCGVQPRLVFHEIWQTSSMPAPIDSGPDGVPDKLKLCRRGTAR</sequence>
<dbReference type="AlphaFoldDB" id="A0AB37AQK7"/>
<proteinExistence type="predicted"/>
<dbReference type="InterPro" id="IPR002347">
    <property type="entry name" value="SDR_fam"/>
</dbReference>
<dbReference type="InterPro" id="IPR036291">
    <property type="entry name" value="NAD(P)-bd_dom_sf"/>
</dbReference>
<dbReference type="Proteomes" id="UP000237811">
    <property type="component" value="Unassembled WGS sequence"/>
</dbReference>
<dbReference type="RefSeq" id="WP_105777450.1">
    <property type="nucleotide sequence ID" value="NZ_PVFQ01000042.1"/>
</dbReference>
<reference evidence="1 2" key="1">
    <citation type="submission" date="2018-03" db="EMBL/GenBank/DDBJ databases">
        <authorList>
            <person name="Nguyen K."/>
            <person name="Fouts D."/>
            <person name="Sutton G."/>
        </authorList>
    </citation>
    <scope>NUCLEOTIDE SEQUENCE [LARGE SCALE GENOMIC DNA]</scope>
    <source>
        <strain evidence="1 2">AU14328</strain>
    </source>
</reference>
<organism evidence="1 2">
    <name type="scientific">Burkholderia multivorans</name>
    <dbReference type="NCBI Taxonomy" id="87883"/>
    <lineage>
        <taxon>Bacteria</taxon>
        <taxon>Pseudomonadati</taxon>
        <taxon>Pseudomonadota</taxon>
        <taxon>Betaproteobacteria</taxon>
        <taxon>Burkholderiales</taxon>
        <taxon>Burkholderiaceae</taxon>
        <taxon>Burkholderia</taxon>
        <taxon>Burkholderia cepacia complex</taxon>
    </lineage>
</organism>
<gene>
    <name evidence="1" type="ORF">C6P99_18575</name>
</gene>
<accession>A0AB37AQK7</accession>
<dbReference type="EMBL" id="PVFR01000057">
    <property type="protein sequence ID" value="PRE45663.1"/>
    <property type="molecule type" value="Genomic_DNA"/>
</dbReference>
<name>A0AB37AQK7_9BURK</name>
<evidence type="ECO:0000313" key="1">
    <source>
        <dbReference type="EMBL" id="PRE45663.1"/>
    </source>
</evidence>
<evidence type="ECO:0000313" key="2">
    <source>
        <dbReference type="Proteomes" id="UP000237811"/>
    </source>
</evidence>
<dbReference type="SUPFAM" id="SSF51735">
    <property type="entry name" value="NAD(P)-binding Rossmann-fold domains"/>
    <property type="match status" value="1"/>
</dbReference>
<comment type="caution">
    <text evidence="1">The sequence shown here is derived from an EMBL/GenBank/DDBJ whole genome shotgun (WGS) entry which is preliminary data.</text>
</comment>
<dbReference type="Pfam" id="PF13561">
    <property type="entry name" value="adh_short_C2"/>
    <property type="match status" value="1"/>
</dbReference>
<dbReference type="Gene3D" id="3.40.50.720">
    <property type="entry name" value="NAD(P)-binding Rossmann-like Domain"/>
    <property type="match status" value="1"/>
</dbReference>
<evidence type="ECO:0008006" key="3">
    <source>
        <dbReference type="Google" id="ProtNLM"/>
    </source>
</evidence>
<protein>
    <recommendedName>
        <fullName evidence="3">SDR family oxidoreductase</fullName>
    </recommendedName>
</protein>